<keyword evidence="3 9" id="KW-0813">Transport</keyword>
<sequence length="127" mass="14514">MASLTSVVKQCDYILKTPVLRSLFVPASKVFVHLAGYREMGLRLDDILIEETPIMQKAIHRLPNSETYARNYRILTAQQLAMSHQLLPKSKVLKLDEDVPYLTPFILEAEAEAFEKDELDNIIVVNK</sequence>
<protein>
    <recommendedName>
        <fullName evidence="9">Cytochrome b-c1 complex subunit 7</fullName>
    </recommendedName>
</protein>
<proteinExistence type="inferred from homology"/>
<evidence type="ECO:0000313" key="11">
    <source>
        <dbReference type="Proteomes" id="UP000094236"/>
    </source>
</evidence>
<comment type="similarity">
    <text evidence="2 9">Belongs to the UQCRB/QCR7 family.</text>
</comment>
<organism evidence="10 11">
    <name type="scientific">Pachysolen tannophilus NRRL Y-2460</name>
    <dbReference type="NCBI Taxonomy" id="669874"/>
    <lineage>
        <taxon>Eukaryota</taxon>
        <taxon>Fungi</taxon>
        <taxon>Dikarya</taxon>
        <taxon>Ascomycota</taxon>
        <taxon>Saccharomycotina</taxon>
        <taxon>Pichiomycetes</taxon>
        <taxon>Pachysolenaceae</taxon>
        <taxon>Pachysolen</taxon>
    </lineage>
</organism>
<evidence type="ECO:0000256" key="4">
    <source>
        <dbReference type="ARBA" id="ARBA00022660"/>
    </source>
</evidence>
<comment type="subcellular location">
    <subcellularLocation>
        <location evidence="1">Mitochondrion inner membrane</location>
        <topology evidence="1">Peripheral membrane protein</topology>
        <orientation evidence="1">Matrix side</orientation>
    </subcellularLocation>
</comment>
<reference evidence="11" key="1">
    <citation type="submission" date="2016-05" db="EMBL/GenBank/DDBJ databases">
        <title>Comparative genomics of biotechnologically important yeasts.</title>
        <authorList>
            <consortium name="DOE Joint Genome Institute"/>
            <person name="Riley R."/>
            <person name="Haridas S."/>
            <person name="Wolfe K.H."/>
            <person name="Lopes M.R."/>
            <person name="Hittinger C.T."/>
            <person name="Goker M."/>
            <person name="Salamov A."/>
            <person name="Wisecaver J."/>
            <person name="Long T.M."/>
            <person name="Aerts A.L."/>
            <person name="Barry K."/>
            <person name="Choi C."/>
            <person name="Clum A."/>
            <person name="Coughlan A.Y."/>
            <person name="Deshpande S."/>
            <person name="Douglass A.P."/>
            <person name="Hanson S.J."/>
            <person name="Klenk H.-P."/>
            <person name="Labutti K."/>
            <person name="Lapidus A."/>
            <person name="Lindquist E."/>
            <person name="Lipzen A."/>
            <person name="Meier-Kolthoff J.P."/>
            <person name="Ohm R.A."/>
            <person name="Otillar R.P."/>
            <person name="Pangilinan J."/>
            <person name="Peng Y."/>
            <person name="Rokas A."/>
            <person name="Rosa C.A."/>
            <person name="Scheuner C."/>
            <person name="Sibirny A.A."/>
            <person name="Slot J.C."/>
            <person name="Stielow J.B."/>
            <person name="Sun H."/>
            <person name="Kurtzman C.P."/>
            <person name="Blackwell M."/>
            <person name="Grigoriev I.V."/>
            <person name="Jeffries T.W."/>
        </authorList>
    </citation>
    <scope>NUCLEOTIDE SEQUENCE [LARGE SCALE GENOMIC DNA]</scope>
    <source>
        <strain evidence="11">NRRL Y-2460</strain>
    </source>
</reference>
<keyword evidence="11" id="KW-1185">Reference proteome</keyword>
<dbReference type="Proteomes" id="UP000094236">
    <property type="component" value="Unassembled WGS sequence"/>
</dbReference>
<keyword evidence="4 9" id="KW-0679">Respiratory chain</keyword>
<dbReference type="GO" id="GO:0034551">
    <property type="term" value="P:mitochondrial respiratory chain complex III assembly"/>
    <property type="evidence" value="ECO:0007669"/>
    <property type="project" value="EnsemblFungi"/>
</dbReference>
<dbReference type="InterPro" id="IPR003197">
    <property type="entry name" value="QCR7"/>
</dbReference>
<dbReference type="PIRSF" id="PIRSF000022">
    <property type="entry name" value="Bc1_14K"/>
    <property type="match status" value="1"/>
</dbReference>
<dbReference type="GO" id="GO:0006122">
    <property type="term" value="P:mitochondrial electron transport, ubiquinol to cytochrome c"/>
    <property type="evidence" value="ECO:0007669"/>
    <property type="project" value="EnsemblFungi"/>
</dbReference>
<dbReference type="PANTHER" id="PTHR12022:SF0">
    <property type="entry name" value="CYTOCHROME B-C1 COMPLEX SUBUNIT 7"/>
    <property type="match status" value="1"/>
</dbReference>
<keyword evidence="6 9" id="KW-0249">Electron transport</keyword>
<dbReference type="AlphaFoldDB" id="A0A1E4U207"/>
<evidence type="ECO:0000256" key="8">
    <source>
        <dbReference type="ARBA" id="ARBA00023136"/>
    </source>
</evidence>
<dbReference type="Pfam" id="PF02271">
    <property type="entry name" value="UCR_14kD"/>
    <property type="match status" value="1"/>
</dbReference>
<dbReference type="GO" id="GO:0099617">
    <property type="term" value="C:matrix side of mitochondrial inner membrane"/>
    <property type="evidence" value="ECO:0007669"/>
    <property type="project" value="EnsemblFungi"/>
</dbReference>
<evidence type="ECO:0000256" key="3">
    <source>
        <dbReference type="ARBA" id="ARBA00022448"/>
    </source>
</evidence>
<dbReference type="EMBL" id="KV454011">
    <property type="protein sequence ID" value="ODV98022.1"/>
    <property type="molecule type" value="Genomic_DNA"/>
</dbReference>
<evidence type="ECO:0000256" key="7">
    <source>
        <dbReference type="ARBA" id="ARBA00023128"/>
    </source>
</evidence>
<accession>A0A1E4U207</accession>
<dbReference type="PANTHER" id="PTHR12022">
    <property type="entry name" value="UBIQUINOL-CYTOCHROME C REDUCTASE COMPLEX 14 KD PROTEIN"/>
    <property type="match status" value="1"/>
</dbReference>
<keyword evidence="8 9" id="KW-0472">Membrane</keyword>
<name>A0A1E4U207_PACTA</name>
<dbReference type="InterPro" id="IPR036544">
    <property type="entry name" value="QCR7_sf"/>
</dbReference>
<dbReference type="Gene3D" id="1.10.1090.10">
    <property type="entry name" value="Cytochrome b-c1 complex subunit 7"/>
    <property type="match status" value="1"/>
</dbReference>
<evidence type="ECO:0000256" key="2">
    <source>
        <dbReference type="ARBA" id="ARBA00008554"/>
    </source>
</evidence>
<keyword evidence="7 9" id="KW-0496">Mitochondrion</keyword>
<comment type="function">
    <text evidence="9">Component of the ubiquinol-cytochrome c oxidoreductase, a multisubunit transmembrane complex that is part of the mitochondrial electron transport chain which drives oxidative phosphorylation.</text>
</comment>
<gene>
    <name evidence="10" type="ORF">PACTADRAFT_37149</name>
</gene>
<dbReference type="STRING" id="669874.A0A1E4U207"/>
<dbReference type="GO" id="GO:0008121">
    <property type="term" value="F:quinol-cytochrome-c reductase activity"/>
    <property type="evidence" value="ECO:0007669"/>
    <property type="project" value="EnsemblFungi"/>
</dbReference>
<keyword evidence="5 9" id="KW-0999">Mitochondrion inner membrane</keyword>
<evidence type="ECO:0000256" key="9">
    <source>
        <dbReference type="PIRNR" id="PIRNR000022"/>
    </source>
</evidence>
<evidence type="ECO:0000256" key="5">
    <source>
        <dbReference type="ARBA" id="ARBA00022792"/>
    </source>
</evidence>
<evidence type="ECO:0000256" key="1">
    <source>
        <dbReference type="ARBA" id="ARBA00004443"/>
    </source>
</evidence>
<evidence type="ECO:0000313" key="10">
    <source>
        <dbReference type="EMBL" id="ODV98022.1"/>
    </source>
</evidence>
<dbReference type="FunFam" id="1.10.1090.10:FF:000001">
    <property type="entry name" value="Cytochrome b-c1 complex subunit 7"/>
    <property type="match status" value="1"/>
</dbReference>
<dbReference type="SUPFAM" id="SSF81524">
    <property type="entry name" value="14 kDa protein of cytochrome bc1 complex (Ubiquinol-cytochrome c reductase)"/>
    <property type="match status" value="1"/>
</dbReference>
<dbReference type="OrthoDB" id="425749at2759"/>
<dbReference type="GO" id="GO:0045275">
    <property type="term" value="C:respiratory chain complex III"/>
    <property type="evidence" value="ECO:0007669"/>
    <property type="project" value="EnsemblFungi"/>
</dbReference>
<evidence type="ECO:0000256" key="6">
    <source>
        <dbReference type="ARBA" id="ARBA00022982"/>
    </source>
</evidence>